<dbReference type="EMBL" id="CP000505">
    <property type="protein sequence ID" value="ABL78212.1"/>
    <property type="molecule type" value="Genomic_DNA"/>
</dbReference>
<organism evidence="4 5">
    <name type="scientific">Thermofilum pendens (strain DSM 2475 / Hrk 5)</name>
    <dbReference type="NCBI Taxonomy" id="368408"/>
    <lineage>
        <taxon>Archaea</taxon>
        <taxon>Thermoproteota</taxon>
        <taxon>Thermoprotei</taxon>
        <taxon>Thermofilales</taxon>
        <taxon>Thermofilaceae</taxon>
        <taxon>Thermofilum</taxon>
    </lineage>
</organism>
<name>A1RYD2_THEPD</name>
<dbReference type="EnsemblBacteria" id="ABL78212">
    <property type="protein sequence ID" value="ABL78212"/>
    <property type="gene ID" value="Tpen_0811"/>
</dbReference>
<comment type="similarity">
    <text evidence="1">Belongs to the V-ATPase F subunit family.</text>
</comment>
<reference evidence="5" key="1">
    <citation type="journal article" date="2008" name="J. Bacteriol.">
        <title>Genome sequence of Thermofilum pendens reveals an exceptional loss of biosynthetic pathways without genome reduction.</title>
        <authorList>
            <person name="Anderson I."/>
            <person name="Rodriguez J."/>
            <person name="Susanti D."/>
            <person name="Porat I."/>
            <person name="Reich C."/>
            <person name="Ulrich L.E."/>
            <person name="Elkins J.G."/>
            <person name="Mavromatis K."/>
            <person name="Lykidis A."/>
            <person name="Kim E."/>
            <person name="Thompson L.S."/>
            <person name="Nolan M."/>
            <person name="Land M."/>
            <person name="Copeland A."/>
            <person name="Lapidus A."/>
            <person name="Lucas S."/>
            <person name="Detter C."/>
            <person name="Zhulin I.B."/>
            <person name="Olsen G.J."/>
            <person name="Whitman W."/>
            <person name="Mukhopadhyay B."/>
            <person name="Bristow J."/>
            <person name="Kyrpides N."/>
        </authorList>
    </citation>
    <scope>NUCLEOTIDE SEQUENCE [LARGE SCALE GENOMIC DNA]</scope>
    <source>
        <strain evidence="5">DSM 2475 / Hrk 5</strain>
    </source>
</reference>
<dbReference type="eggNOG" id="arCOG04102">
    <property type="taxonomic scope" value="Archaea"/>
</dbReference>
<dbReference type="STRING" id="368408.Tpen_0811"/>
<proteinExistence type="inferred from homology"/>
<keyword evidence="5" id="KW-1185">Reference proteome</keyword>
<evidence type="ECO:0000313" key="5">
    <source>
        <dbReference type="Proteomes" id="UP000000641"/>
    </source>
</evidence>
<dbReference type="HOGENOM" id="CLU_2165385_0_0_2"/>
<dbReference type="GO" id="GO:0046961">
    <property type="term" value="F:proton-transporting ATPase activity, rotational mechanism"/>
    <property type="evidence" value="ECO:0007669"/>
    <property type="project" value="InterPro"/>
</dbReference>
<sequence>MEALSVVVIGSSPTVDSLRLLGFEVVRVPEKLGKAEEDEVVAKILESRVALVESEVYASVAERLRQVMSFVKEPPLLVVIPSSEKASTRRLEELYNKLSMALGVRLRWAKKEE</sequence>
<evidence type="ECO:0000256" key="2">
    <source>
        <dbReference type="ARBA" id="ARBA00022448"/>
    </source>
</evidence>
<keyword evidence="2" id="KW-0813">Transport</keyword>
<dbReference type="InterPro" id="IPR036906">
    <property type="entry name" value="ATPase_V1_fsu_sf"/>
</dbReference>
<dbReference type="KEGG" id="tpe:Tpen_0811"/>
<keyword evidence="3" id="KW-0406">Ion transport</keyword>
<evidence type="ECO:0008006" key="6">
    <source>
        <dbReference type="Google" id="ProtNLM"/>
    </source>
</evidence>
<gene>
    <name evidence="4" type="ordered locus">Tpen_0811</name>
</gene>
<evidence type="ECO:0000313" key="4">
    <source>
        <dbReference type="EMBL" id="ABL78212.1"/>
    </source>
</evidence>
<protein>
    <recommendedName>
        <fullName evidence="6">V-type ATP synthase subunit F</fullName>
    </recommendedName>
</protein>
<dbReference type="AlphaFoldDB" id="A1RYD2"/>
<dbReference type="Gene3D" id="3.40.50.10580">
    <property type="entry name" value="ATPase, V1 complex, subunit F"/>
    <property type="match status" value="1"/>
</dbReference>
<dbReference type="Pfam" id="PF01990">
    <property type="entry name" value="ATP-synt_F"/>
    <property type="match status" value="1"/>
</dbReference>
<dbReference type="InterPro" id="IPR008218">
    <property type="entry name" value="ATPase_V1-cplx_f_g_su"/>
</dbReference>
<dbReference type="SUPFAM" id="SSF159468">
    <property type="entry name" value="AtpF-like"/>
    <property type="match status" value="1"/>
</dbReference>
<evidence type="ECO:0000256" key="3">
    <source>
        <dbReference type="ARBA" id="ARBA00023065"/>
    </source>
</evidence>
<dbReference type="Proteomes" id="UP000000641">
    <property type="component" value="Chromosome"/>
</dbReference>
<accession>A1RYD2</accession>
<evidence type="ECO:0000256" key="1">
    <source>
        <dbReference type="ARBA" id="ARBA00010148"/>
    </source>
</evidence>